<dbReference type="GO" id="GO:0030425">
    <property type="term" value="C:dendrite"/>
    <property type="evidence" value="ECO:0007669"/>
    <property type="project" value="TreeGrafter"/>
</dbReference>
<dbReference type="OrthoDB" id="5951059at2759"/>
<feature type="transmembrane region" description="Helical" evidence="11">
    <location>
        <begin position="156"/>
        <end position="181"/>
    </location>
</feature>
<evidence type="ECO:0000259" key="12">
    <source>
        <dbReference type="PROSITE" id="PS50262"/>
    </source>
</evidence>
<name>A0A2B4RXA7_STYPI</name>
<dbReference type="PANTHER" id="PTHR24247:SF202">
    <property type="entry name" value="5-HYDROXYTRYPTAMINE RECEPTOR 1"/>
    <property type="match status" value="1"/>
</dbReference>
<evidence type="ECO:0000256" key="8">
    <source>
        <dbReference type="ARBA" id="ARBA00023224"/>
    </source>
</evidence>
<feature type="transmembrane region" description="Helical" evidence="11">
    <location>
        <begin position="81"/>
        <end position="102"/>
    </location>
</feature>
<evidence type="ECO:0000313" key="13">
    <source>
        <dbReference type="EMBL" id="PFX21796.1"/>
    </source>
</evidence>
<dbReference type="Pfam" id="PF00001">
    <property type="entry name" value="7tm_1"/>
    <property type="match status" value="1"/>
</dbReference>
<dbReference type="AlphaFoldDB" id="A0A2B4RXA7"/>
<sequence>MLVAGFVQGKYENLFKSIRGDKRLKFCTYSRSFRADLTQNKSLSVADILVALLAMPFWLVLQLTDMDEKSRNVFSGELYSFWASIDILVGSASIMNLVAVSFDRHLAITAPFSYSKSLTSFRAIIMIVALWVFSILLCGLHVPAVKTAKMRSAYQIGLVVVSFIVPLFLMFVMYMKIYFVARNQALRIGRNYAKDIKATKTIAIVIGAFVVCWMPFFAILTLYALKPDYKVNTEGMKAIKWLEYLNSFLNPIIYTCLNRTYRRAFRKLLLRSSCCTGRGSSGRLNCVQSTHSSFHKTKAESLSHSSSSVSENGNVYTQRSPKMEGTRV</sequence>
<accession>A0A2B4RXA7</accession>
<keyword evidence="3 9" id="KW-0812">Transmembrane</keyword>
<keyword evidence="7 9" id="KW-0675">Receptor</keyword>
<evidence type="ECO:0000256" key="11">
    <source>
        <dbReference type="SAM" id="Phobius"/>
    </source>
</evidence>
<dbReference type="PROSITE" id="PS50262">
    <property type="entry name" value="G_PROTEIN_RECEP_F1_2"/>
    <property type="match status" value="1"/>
</dbReference>
<keyword evidence="4 11" id="KW-1133">Transmembrane helix</keyword>
<evidence type="ECO:0000256" key="1">
    <source>
        <dbReference type="ARBA" id="ARBA00004651"/>
    </source>
</evidence>
<dbReference type="EMBL" id="LSMT01000262">
    <property type="protein sequence ID" value="PFX21796.1"/>
    <property type="molecule type" value="Genomic_DNA"/>
</dbReference>
<protein>
    <submittedName>
        <fullName evidence="13">Alpha-1A adrenergic receptor</fullName>
    </submittedName>
</protein>
<feature type="transmembrane region" description="Helical" evidence="11">
    <location>
        <begin position="244"/>
        <end position="261"/>
    </location>
</feature>
<feature type="domain" description="G-protein coupled receptors family 1 profile" evidence="12">
    <location>
        <begin position="42"/>
        <end position="254"/>
    </location>
</feature>
<dbReference type="SUPFAM" id="SSF81321">
    <property type="entry name" value="Family A G protein-coupled receptor-like"/>
    <property type="match status" value="1"/>
</dbReference>
<evidence type="ECO:0000256" key="7">
    <source>
        <dbReference type="ARBA" id="ARBA00023170"/>
    </source>
</evidence>
<evidence type="ECO:0000256" key="10">
    <source>
        <dbReference type="SAM" id="MobiDB-lite"/>
    </source>
</evidence>
<evidence type="ECO:0000256" key="4">
    <source>
        <dbReference type="ARBA" id="ARBA00022989"/>
    </source>
</evidence>
<feature type="compositionally biased region" description="Polar residues" evidence="10">
    <location>
        <begin position="311"/>
        <end position="320"/>
    </location>
</feature>
<dbReference type="Gene3D" id="1.20.1070.10">
    <property type="entry name" value="Rhodopsin 7-helix transmembrane proteins"/>
    <property type="match status" value="1"/>
</dbReference>
<dbReference type="Proteomes" id="UP000225706">
    <property type="component" value="Unassembled WGS sequence"/>
</dbReference>
<dbReference type="GO" id="GO:0007187">
    <property type="term" value="P:G protein-coupled receptor signaling pathway, coupled to cyclic nucleotide second messenger"/>
    <property type="evidence" value="ECO:0007669"/>
    <property type="project" value="TreeGrafter"/>
</dbReference>
<comment type="subcellular location">
    <subcellularLocation>
        <location evidence="1">Cell membrane</location>
        <topology evidence="1">Multi-pass membrane protein</topology>
    </subcellularLocation>
</comment>
<dbReference type="PRINTS" id="PR00237">
    <property type="entry name" value="GPCRRHODOPSN"/>
</dbReference>
<evidence type="ECO:0000256" key="3">
    <source>
        <dbReference type="ARBA" id="ARBA00022692"/>
    </source>
</evidence>
<keyword evidence="14" id="KW-1185">Reference proteome</keyword>
<dbReference type="InterPro" id="IPR017452">
    <property type="entry name" value="GPCR_Rhodpsn_7TM"/>
</dbReference>
<keyword evidence="6 11" id="KW-0472">Membrane</keyword>
<reference evidence="14" key="1">
    <citation type="journal article" date="2017" name="bioRxiv">
        <title>Comparative analysis of the genomes of Stylophora pistillata and Acropora digitifera provides evidence for extensive differences between species of corals.</title>
        <authorList>
            <person name="Voolstra C.R."/>
            <person name="Li Y."/>
            <person name="Liew Y.J."/>
            <person name="Baumgarten S."/>
            <person name="Zoccola D."/>
            <person name="Flot J.-F."/>
            <person name="Tambutte S."/>
            <person name="Allemand D."/>
            <person name="Aranda M."/>
        </authorList>
    </citation>
    <scope>NUCLEOTIDE SEQUENCE [LARGE SCALE GENOMIC DNA]</scope>
</reference>
<evidence type="ECO:0000313" key="14">
    <source>
        <dbReference type="Proteomes" id="UP000225706"/>
    </source>
</evidence>
<gene>
    <name evidence="13" type="primary">adra1a</name>
    <name evidence="13" type="ORF">AWC38_SpisGene13690</name>
</gene>
<evidence type="ECO:0000256" key="6">
    <source>
        <dbReference type="ARBA" id="ARBA00023136"/>
    </source>
</evidence>
<evidence type="ECO:0000256" key="2">
    <source>
        <dbReference type="ARBA" id="ARBA00022475"/>
    </source>
</evidence>
<dbReference type="GO" id="GO:0045202">
    <property type="term" value="C:synapse"/>
    <property type="evidence" value="ECO:0007669"/>
    <property type="project" value="GOC"/>
</dbReference>
<evidence type="ECO:0000256" key="5">
    <source>
        <dbReference type="ARBA" id="ARBA00023040"/>
    </source>
</evidence>
<dbReference type="GO" id="GO:0030594">
    <property type="term" value="F:neurotransmitter receptor activity"/>
    <property type="evidence" value="ECO:0007669"/>
    <property type="project" value="TreeGrafter"/>
</dbReference>
<keyword evidence="8 9" id="KW-0807">Transducer</keyword>
<keyword evidence="5 9" id="KW-0297">G-protein coupled receptor</keyword>
<dbReference type="CDD" id="cd14967">
    <property type="entry name" value="7tmA_amine_R-like"/>
    <property type="match status" value="1"/>
</dbReference>
<dbReference type="STRING" id="50429.A0A2B4RXA7"/>
<dbReference type="PANTHER" id="PTHR24247">
    <property type="entry name" value="5-HYDROXYTRYPTAMINE RECEPTOR"/>
    <property type="match status" value="1"/>
</dbReference>
<organism evidence="13 14">
    <name type="scientific">Stylophora pistillata</name>
    <name type="common">Smooth cauliflower coral</name>
    <dbReference type="NCBI Taxonomy" id="50429"/>
    <lineage>
        <taxon>Eukaryota</taxon>
        <taxon>Metazoa</taxon>
        <taxon>Cnidaria</taxon>
        <taxon>Anthozoa</taxon>
        <taxon>Hexacorallia</taxon>
        <taxon>Scleractinia</taxon>
        <taxon>Astrocoeniina</taxon>
        <taxon>Pocilloporidae</taxon>
        <taxon>Stylophora</taxon>
    </lineage>
</organism>
<comment type="caution">
    <text evidence="13">The sequence shown here is derived from an EMBL/GenBank/DDBJ whole genome shotgun (WGS) entry which is preliminary data.</text>
</comment>
<comment type="similarity">
    <text evidence="9">Belongs to the G-protein coupled receptor 1 family.</text>
</comment>
<dbReference type="PROSITE" id="PS00237">
    <property type="entry name" value="G_PROTEIN_RECEP_F1_1"/>
    <property type="match status" value="1"/>
</dbReference>
<feature type="region of interest" description="Disordered" evidence="10">
    <location>
        <begin position="300"/>
        <end position="328"/>
    </location>
</feature>
<evidence type="ECO:0000256" key="9">
    <source>
        <dbReference type="RuleBase" id="RU000688"/>
    </source>
</evidence>
<dbReference type="GO" id="GO:0005886">
    <property type="term" value="C:plasma membrane"/>
    <property type="evidence" value="ECO:0007669"/>
    <property type="project" value="UniProtKB-SubCell"/>
</dbReference>
<dbReference type="GO" id="GO:0004993">
    <property type="term" value="F:G protein-coupled serotonin receptor activity"/>
    <property type="evidence" value="ECO:0007669"/>
    <property type="project" value="TreeGrafter"/>
</dbReference>
<feature type="transmembrane region" description="Helical" evidence="11">
    <location>
        <begin position="123"/>
        <end position="144"/>
    </location>
</feature>
<keyword evidence="2" id="KW-1003">Cell membrane</keyword>
<feature type="transmembrane region" description="Helical" evidence="11">
    <location>
        <begin position="43"/>
        <end position="61"/>
    </location>
</feature>
<feature type="transmembrane region" description="Helical" evidence="11">
    <location>
        <begin position="202"/>
        <end position="224"/>
    </location>
</feature>
<proteinExistence type="inferred from homology"/>
<dbReference type="InterPro" id="IPR000276">
    <property type="entry name" value="GPCR_Rhodpsn"/>
</dbReference>
<dbReference type="GO" id="GO:0007268">
    <property type="term" value="P:chemical synaptic transmission"/>
    <property type="evidence" value="ECO:0007669"/>
    <property type="project" value="TreeGrafter"/>
</dbReference>